<gene>
    <name evidence="1" type="ORF">BGZ95_004944</name>
</gene>
<dbReference type="EMBL" id="JAAAIL010002297">
    <property type="protein sequence ID" value="KAG0258481.1"/>
    <property type="molecule type" value="Genomic_DNA"/>
</dbReference>
<evidence type="ECO:0000313" key="2">
    <source>
        <dbReference type="Proteomes" id="UP001194580"/>
    </source>
</evidence>
<comment type="caution">
    <text evidence="1">The sequence shown here is derived from an EMBL/GenBank/DDBJ whole genome shotgun (WGS) entry which is preliminary data.</text>
</comment>
<name>A0AAD4D2T6_9FUNG</name>
<dbReference type="Proteomes" id="UP001194580">
    <property type="component" value="Unassembled WGS sequence"/>
</dbReference>
<sequence>MSSSISIFDIALIVDSIYHFLLLPDLQICRRVNKQWSLLFKPHDWSHQKLPLTAVLTKNRIDSLIDHKHWIRTLTMAAPHIGKVSALGFTHLEEIILYDQNYECSYYGVPTPSSAIESLLDNNPDLKSLEIDLNQYHYHDQISRKLNMFSAGLMLAIERHPSLTRLVWHVQEGHMNDDFARSLFYMCLQRPLHELYVLSKKFLPIYCYMCGGGCSDESRDYESFHMNDLDHFKMLPELRRFQQATRKMTVDSGKPFAFRKLGLSFEFRKYYLPLLRNCPDLQEVLFDLPEDYTEILEVLAKSPTLRGLDLSNGGYQRALEREIHRFSQLQTVRFPQQCGGGFQLQKVLDSLRSSSQNTLEVMNLCMSAVYPEDVVSIIRSFPNLKEIDIDSLKIYLRESDRSTLEADVPGADNPSLKVRIVQNWDPLRLNKPHGTMSEWWDYWYEANDFICEMWIAYLEESRKLELPSIRVRFMYPIKAFMSEAEANDYAERSGAWKSSESQTLTIEDVSRMMKAEE</sequence>
<reference evidence="1" key="1">
    <citation type="journal article" date="2020" name="Fungal Divers.">
        <title>Resolving the Mortierellaceae phylogeny through synthesis of multi-gene phylogenetics and phylogenomics.</title>
        <authorList>
            <person name="Vandepol N."/>
            <person name="Liber J."/>
            <person name="Desiro A."/>
            <person name="Na H."/>
            <person name="Kennedy M."/>
            <person name="Barry K."/>
            <person name="Grigoriev I.V."/>
            <person name="Miller A.N."/>
            <person name="O'Donnell K."/>
            <person name="Stajich J.E."/>
            <person name="Bonito G."/>
        </authorList>
    </citation>
    <scope>NUCLEOTIDE SEQUENCE</scope>
    <source>
        <strain evidence="1">NRRL 28262</strain>
    </source>
</reference>
<keyword evidence="2" id="KW-1185">Reference proteome</keyword>
<dbReference type="Gene3D" id="3.80.10.10">
    <property type="entry name" value="Ribonuclease Inhibitor"/>
    <property type="match status" value="1"/>
</dbReference>
<accession>A0AAD4D2T6</accession>
<dbReference type="InterPro" id="IPR032675">
    <property type="entry name" value="LRR_dom_sf"/>
</dbReference>
<evidence type="ECO:0008006" key="3">
    <source>
        <dbReference type="Google" id="ProtNLM"/>
    </source>
</evidence>
<dbReference type="AlphaFoldDB" id="A0AAD4D2T6"/>
<proteinExistence type="predicted"/>
<dbReference type="SUPFAM" id="SSF52047">
    <property type="entry name" value="RNI-like"/>
    <property type="match status" value="1"/>
</dbReference>
<evidence type="ECO:0000313" key="1">
    <source>
        <dbReference type="EMBL" id="KAG0258481.1"/>
    </source>
</evidence>
<protein>
    <recommendedName>
        <fullName evidence="3">F-box domain-containing protein</fullName>
    </recommendedName>
</protein>
<organism evidence="1 2">
    <name type="scientific">Linnemannia exigua</name>
    <dbReference type="NCBI Taxonomy" id="604196"/>
    <lineage>
        <taxon>Eukaryota</taxon>
        <taxon>Fungi</taxon>
        <taxon>Fungi incertae sedis</taxon>
        <taxon>Mucoromycota</taxon>
        <taxon>Mortierellomycotina</taxon>
        <taxon>Mortierellomycetes</taxon>
        <taxon>Mortierellales</taxon>
        <taxon>Mortierellaceae</taxon>
        <taxon>Linnemannia</taxon>
    </lineage>
</organism>